<dbReference type="PROSITE" id="PS50294">
    <property type="entry name" value="WD_REPEATS_REGION"/>
    <property type="match status" value="3"/>
</dbReference>
<feature type="region of interest" description="Disordered" evidence="5">
    <location>
        <begin position="350"/>
        <end position="378"/>
    </location>
</feature>
<keyword evidence="1 3" id="KW-0853">WD repeat</keyword>
<accession>A0A0L0HVP8</accession>
<gene>
    <name evidence="6" type="ORF">SPPG_00847</name>
</gene>
<evidence type="ECO:0000256" key="2">
    <source>
        <dbReference type="ARBA" id="ARBA00022737"/>
    </source>
</evidence>
<dbReference type="PANTHER" id="PTHR19848:SF8">
    <property type="entry name" value="F-BOX AND WD REPEAT DOMAIN CONTAINING 7"/>
    <property type="match status" value="1"/>
</dbReference>
<dbReference type="GeneID" id="27684552"/>
<dbReference type="RefSeq" id="XP_016613222.1">
    <property type="nucleotide sequence ID" value="XM_016749178.1"/>
</dbReference>
<reference evidence="6 7" key="1">
    <citation type="submission" date="2009-08" db="EMBL/GenBank/DDBJ databases">
        <title>The Genome Sequence of Spizellomyces punctatus strain DAOM BR117.</title>
        <authorList>
            <consortium name="The Broad Institute Genome Sequencing Platform"/>
            <person name="Russ C."/>
            <person name="Cuomo C."/>
            <person name="Shea T."/>
            <person name="Young S.K."/>
            <person name="Zeng Q."/>
            <person name="Koehrsen M."/>
            <person name="Haas B."/>
            <person name="Borodovsky M."/>
            <person name="Guigo R."/>
            <person name="Alvarado L."/>
            <person name="Berlin A."/>
            <person name="Bochicchio J."/>
            <person name="Borenstein D."/>
            <person name="Chapman S."/>
            <person name="Chen Z."/>
            <person name="Engels R."/>
            <person name="Freedman E."/>
            <person name="Gellesch M."/>
            <person name="Goldberg J."/>
            <person name="Griggs A."/>
            <person name="Gujja S."/>
            <person name="Heiman D."/>
            <person name="Hepburn T."/>
            <person name="Howarth C."/>
            <person name="Jen D."/>
            <person name="Larson L."/>
            <person name="Lewis B."/>
            <person name="Mehta T."/>
            <person name="Park D."/>
            <person name="Pearson M."/>
            <person name="Roberts A."/>
            <person name="Saif S."/>
            <person name="Shenoy N."/>
            <person name="Sisk P."/>
            <person name="Stolte C."/>
            <person name="Sykes S."/>
            <person name="Thomson T."/>
            <person name="Walk T."/>
            <person name="White J."/>
            <person name="Yandava C."/>
            <person name="Burger G."/>
            <person name="Gray M.W."/>
            <person name="Holland P.W.H."/>
            <person name="King N."/>
            <person name="Lang F.B.F."/>
            <person name="Roger A.J."/>
            <person name="Ruiz-Trillo I."/>
            <person name="Lander E."/>
            <person name="Nusbaum C."/>
        </authorList>
    </citation>
    <scope>NUCLEOTIDE SEQUENCE [LARGE SCALE GENOMIC DNA]</scope>
    <source>
        <strain evidence="6 7">DAOM BR117</strain>
    </source>
</reference>
<dbReference type="eggNOG" id="KOG0266">
    <property type="taxonomic scope" value="Eukaryota"/>
</dbReference>
<evidence type="ECO:0000256" key="4">
    <source>
        <dbReference type="SAM" id="Coils"/>
    </source>
</evidence>
<dbReference type="InParanoid" id="A0A0L0HVP8"/>
<evidence type="ECO:0000256" key="3">
    <source>
        <dbReference type="PROSITE-ProRule" id="PRU00221"/>
    </source>
</evidence>
<dbReference type="EMBL" id="KQ257450">
    <property type="protein sequence ID" value="KND05183.1"/>
    <property type="molecule type" value="Genomic_DNA"/>
</dbReference>
<dbReference type="OrthoDB" id="6262491at2759"/>
<dbReference type="PROSITE" id="PS50082">
    <property type="entry name" value="WD_REPEATS_2"/>
    <property type="match status" value="4"/>
</dbReference>
<feature type="coiled-coil region" evidence="4">
    <location>
        <begin position="5"/>
        <end position="39"/>
    </location>
</feature>
<dbReference type="InterPro" id="IPR015943">
    <property type="entry name" value="WD40/YVTN_repeat-like_dom_sf"/>
</dbReference>
<dbReference type="InterPro" id="IPR019775">
    <property type="entry name" value="WD40_repeat_CS"/>
</dbReference>
<dbReference type="AlphaFoldDB" id="A0A0L0HVP8"/>
<dbReference type="Proteomes" id="UP000053201">
    <property type="component" value="Unassembled WGS sequence"/>
</dbReference>
<dbReference type="InterPro" id="IPR001680">
    <property type="entry name" value="WD40_rpt"/>
</dbReference>
<name>A0A0L0HVP8_SPIPD</name>
<dbReference type="OMA" id="VQEHDYR"/>
<dbReference type="SMART" id="SM00320">
    <property type="entry name" value="WD40"/>
    <property type="match status" value="6"/>
</dbReference>
<evidence type="ECO:0000256" key="1">
    <source>
        <dbReference type="ARBA" id="ARBA00022574"/>
    </source>
</evidence>
<evidence type="ECO:0000313" key="6">
    <source>
        <dbReference type="EMBL" id="KND05183.1"/>
    </source>
</evidence>
<keyword evidence="7" id="KW-1185">Reference proteome</keyword>
<feature type="repeat" description="WD" evidence="3">
    <location>
        <begin position="410"/>
        <end position="441"/>
    </location>
</feature>
<feature type="repeat" description="WD" evidence="3">
    <location>
        <begin position="225"/>
        <end position="266"/>
    </location>
</feature>
<keyword evidence="4" id="KW-0175">Coiled coil</keyword>
<dbReference type="CDD" id="cd00200">
    <property type="entry name" value="WD40"/>
    <property type="match status" value="1"/>
</dbReference>
<dbReference type="VEuPathDB" id="FungiDB:SPPG_00847"/>
<dbReference type="InterPro" id="IPR036322">
    <property type="entry name" value="WD40_repeat_dom_sf"/>
</dbReference>
<feature type="repeat" description="WD" evidence="3">
    <location>
        <begin position="142"/>
        <end position="183"/>
    </location>
</feature>
<dbReference type="InterPro" id="IPR020472">
    <property type="entry name" value="WD40_PAC1"/>
</dbReference>
<dbReference type="SUPFAM" id="SSF50978">
    <property type="entry name" value="WD40 repeat-like"/>
    <property type="match status" value="1"/>
</dbReference>
<feature type="repeat" description="WD" evidence="3">
    <location>
        <begin position="99"/>
        <end position="131"/>
    </location>
</feature>
<dbReference type="Pfam" id="PF00400">
    <property type="entry name" value="WD40"/>
    <property type="match status" value="3"/>
</dbReference>
<proteinExistence type="predicted"/>
<sequence>MESQQEKASRESRLLKQKVDALEKENMALKKSLYELSTRFNLMAPKISPFSLDSLEGFDAPFTSVSDAVKPAAEDQDVFAGVSREAHKDGKQFYLKHELKGHAGAVYAVQFSPCGKLLASGSFDKTVRIWDAVATQKEIHCLKNHSLNISDLSWSRDSTELLSGGYDQTCKVWDVESGKLEASYATEGFVQCVMFNPQDRNIFFSGTSRNTLCMIDRRQPDAGLIFRNEAMVNTLYVYRDGTSVLSGDAAGYLKTWDVRTGKCISSYLNEPTKKPISHVTVCYSDRDEEPRYMTVNSYDNVMRVYDRGFSPPHSEQRLIHALKGYKNKNWPIKSSFYQLREVKQGLKRGGSQDEIYSKGELPTNSTDNISQEKDRSGESTMLLATGSADPFVYVYSVGGTEGTGELVQRLEGHTDRVYAVNFHPVEPILCSCSADFTLKIWYSNGKKKKA</sequence>
<keyword evidence="2" id="KW-0677">Repeat</keyword>
<dbReference type="Gene3D" id="2.130.10.10">
    <property type="entry name" value="YVTN repeat-like/Quinoprotein amine dehydrogenase"/>
    <property type="match status" value="2"/>
</dbReference>
<dbReference type="STRING" id="645134.A0A0L0HVP8"/>
<organism evidence="6 7">
    <name type="scientific">Spizellomyces punctatus (strain DAOM BR117)</name>
    <dbReference type="NCBI Taxonomy" id="645134"/>
    <lineage>
        <taxon>Eukaryota</taxon>
        <taxon>Fungi</taxon>
        <taxon>Fungi incertae sedis</taxon>
        <taxon>Chytridiomycota</taxon>
        <taxon>Chytridiomycota incertae sedis</taxon>
        <taxon>Chytridiomycetes</taxon>
        <taxon>Spizellomycetales</taxon>
        <taxon>Spizellomycetaceae</taxon>
        <taxon>Spizellomyces</taxon>
    </lineage>
</organism>
<evidence type="ECO:0000256" key="5">
    <source>
        <dbReference type="SAM" id="MobiDB-lite"/>
    </source>
</evidence>
<dbReference type="PROSITE" id="PS00678">
    <property type="entry name" value="WD_REPEATS_1"/>
    <property type="match status" value="1"/>
</dbReference>
<evidence type="ECO:0000313" key="7">
    <source>
        <dbReference type="Proteomes" id="UP000053201"/>
    </source>
</evidence>
<dbReference type="PANTHER" id="PTHR19848">
    <property type="entry name" value="WD40 REPEAT PROTEIN"/>
    <property type="match status" value="1"/>
</dbReference>
<dbReference type="PRINTS" id="PR00320">
    <property type="entry name" value="GPROTEINBRPT"/>
</dbReference>
<protein>
    <submittedName>
        <fullName evidence="6">Uncharacterized protein</fullName>
    </submittedName>
</protein>